<dbReference type="EMBL" id="UINC01221130">
    <property type="protein sequence ID" value="SVE49332.1"/>
    <property type="molecule type" value="Genomic_DNA"/>
</dbReference>
<dbReference type="Pfam" id="PF01743">
    <property type="entry name" value="PolyA_pol"/>
    <property type="match status" value="1"/>
</dbReference>
<feature type="non-terminal residue" evidence="8">
    <location>
        <position position="1"/>
    </location>
</feature>
<dbReference type="InterPro" id="IPR050264">
    <property type="entry name" value="Bact_CCA-adding_enz_type3_sf"/>
</dbReference>
<evidence type="ECO:0000259" key="7">
    <source>
        <dbReference type="Pfam" id="PF01743"/>
    </source>
</evidence>
<dbReference type="GO" id="GO:0000049">
    <property type="term" value="F:tRNA binding"/>
    <property type="evidence" value="ECO:0007669"/>
    <property type="project" value="TreeGrafter"/>
</dbReference>
<dbReference type="PANTHER" id="PTHR46173">
    <property type="entry name" value="CCA TRNA NUCLEOTIDYLTRANSFERASE 1, MITOCHONDRIAL"/>
    <property type="match status" value="1"/>
</dbReference>
<proteinExistence type="predicted"/>
<dbReference type="SUPFAM" id="SSF81301">
    <property type="entry name" value="Nucleotidyltransferase"/>
    <property type="match status" value="1"/>
</dbReference>
<dbReference type="InterPro" id="IPR002646">
    <property type="entry name" value="PolA_pol_head_dom"/>
</dbReference>
<dbReference type="SUPFAM" id="SSF81891">
    <property type="entry name" value="Poly A polymerase C-terminal region-like"/>
    <property type="match status" value="1"/>
</dbReference>
<evidence type="ECO:0000256" key="1">
    <source>
        <dbReference type="ARBA" id="ARBA00001946"/>
    </source>
</evidence>
<dbReference type="Gene3D" id="3.30.460.10">
    <property type="entry name" value="Beta Polymerase, domain 2"/>
    <property type="match status" value="1"/>
</dbReference>
<keyword evidence="4" id="KW-0548">Nucleotidyltransferase</keyword>
<dbReference type="GO" id="GO:0016779">
    <property type="term" value="F:nucleotidyltransferase activity"/>
    <property type="evidence" value="ECO:0007669"/>
    <property type="project" value="UniProtKB-KW"/>
</dbReference>
<evidence type="ECO:0000256" key="3">
    <source>
        <dbReference type="ARBA" id="ARBA00022694"/>
    </source>
</evidence>
<dbReference type="Gene3D" id="1.10.3090.10">
    <property type="entry name" value="cca-adding enzyme, domain 2"/>
    <property type="match status" value="1"/>
</dbReference>
<accession>A0A383DXR7</accession>
<reference evidence="8" key="1">
    <citation type="submission" date="2018-05" db="EMBL/GenBank/DDBJ databases">
        <authorList>
            <person name="Lanie J.A."/>
            <person name="Ng W.-L."/>
            <person name="Kazmierczak K.M."/>
            <person name="Andrzejewski T.M."/>
            <person name="Davidsen T.M."/>
            <person name="Wayne K.J."/>
            <person name="Tettelin H."/>
            <person name="Glass J.I."/>
            <person name="Rusch D."/>
            <person name="Podicherti R."/>
            <person name="Tsui H.-C.T."/>
            <person name="Winkler M.E."/>
        </authorList>
    </citation>
    <scope>NUCLEOTIDE SEQUENCE</scope>
</reference>
<organism evidence="8">
    <name type="scientific">marine metagenome</name>
    <dbReference type="NCBI Taxonomy" id="408172"/>
    <lineage>
        <taxon>unclassified sequences</taxon>
        <taxon>metagenomes</taxon>
        <taxon>ecological metagenomes</taxon>
    </lineage>
</organism>
<evidence type="ECO:0000256" key="6">
    <source>
        <dbReference type="ARBA" id="ARBA00022842"/>
    </source>
</evidence>
<sequence length="171" mass="20681">LREDINQIGRHTNIIFTNDWKKDAERRDFTVNAMYLSSDRNITDYFNGQQDLSASKLQFIGNIDERIQEDFLRIFRYYRFLGIFEKPQLINGYEETLTRYCKESFNYLSNDLLRREILKMLNTSYPLNSFFTNKDNKEKRFWIELTKNHFVKTQYDLGLNKCLNKIDLLVN</sequence>
<keyword evidence="5" id="KW-0479">Metal-binding</keyword>
<evidence type="ECO:0000256" key="4">
    <source>
        <dbReference type="ARBA" id="ARBA00022695"/>
    </source>
</evidence>
<dbReference type="InterPro" id="IPR043519">
    <property type="entry name" value="NT_sf"/>
</dbReference>
<keyword evidence="3" id="KW-0819">tRNA processing</keyword>
<dbReference type="PANTHER" id="PTHR46173:SF1">
    <property type="entry name" value="CCA TRNA NUCLEOTIDYLTRANSFERASE 1, MITOCHONDRIAL"/>
    <property type="match status" value="1"/>
</dbReference>
<keyword evidence="2" id="KW-0808">Transferase</keyword>
<evidence type="ECO:0000313" key="8">
    <source>
        <dbReference type="EMBL" id="SVE49332.1"/>
    </source>
</evidence>
<dbReference type="GO" id="GO:0008033">
    <property type="term" value="P:tRNA processing"/>
    <property type="evidence" value="ECO:0007669"/>
    <property type="project" value="UniProtKB-KW"/>
</dbReference>
<evidence type="ECO:0000256" key="2">
    <source>
        <dbReference type="ARBA" id="ARBA00022679"/>
    </source>
</evidence>
<feature type="domain" description="Poly A polymerase head" evidence="7">
    <location>
        <begin position="10"/>
        <end position="57"/>
    </location>
</feature>
<dbReference type="GO" id="GO:0046872">
    <property type="term" value="F:metal ion binding"/>
    <property type="evidence" value="ECO:0007669"/>
    <property type="project" value="UniProtKB-KW"/>
</dbReference>
<dbReference type="AlphaFoldDB" id="A0A383DXR7"/>
<name>A0A383DXR7_9ZZZZ</name>
<keyword evidence="6" id="KW-0460">Magnesium</keyword>
<evidence type="ECO:0000256" key="5">
    <source>
        <dbReference type="ARBA" id="ARBA00022723"/>
    </source>
</evidence>
<comment type="cofactor">
    <cofactor evidence="1">
        <name>Mg(2+)</name>
        <dbReference type="ChEBI" id="CHEBI:18420"/>
    </cofactor>
</comment>
<gene>
    <name evidence="8" type="ORF">METZ01_LOCUS502186</name>
</gene>
<protein>
    <recommendedName>
        <fullName evidence="7">Poly A polymerase head domain-containing protein</fullName>
    </recommendedName>
</protein>